<dbReference type="Pfam" id="PF24012">
    <property type="entry name" value="DUF7326"/>
    <property type="match status" value="1"/>
</dbReference>
<evidence type="ECO:0000313" key="1">
    <source>
        <dbReference type="EMBL" id="SVD12457.1"/>
    </source>
</evidence>
<protein>
    <submittedName>
        <fullName evidence="1">Uncharacterized protein</fullName>
    </submittedName>
</protein>
<feature type="non-terminal residue" evidence="1">
    <location>
        <position position="1"/>
    </location>
</feature>
<accession>A0A382STC5</accession>
<reference evidence="1" key="1">
    <citation type="submission" date="2018-05" db="EMBL/GenBank/DDBJ databases">
        <authorList>
            <person name="Lanie J.A."/>
            <person name="Ng W.-L."/>
            <person name="Kazmierczak K.M."/>
            <person name="Andrzejewski T.M."/>
            <person name="Davidsen T.M."/>
            <person name="Wayne K.J."/>
            <person name="Tettelin H."/>
            <person name="Glass J.I."/>
            <person name="Rusch D."/>
            <person name="Podicherti R."/>
            <person name="Tsui H.-C.T."/>
            <person name="Winkler M.E."/>
        </authorList>
    </citation>
    <scope>NUCLEOTIDE SEQUENCE</scope>
</reference>
<organism evidence="1">
    <name type="scientific">marine metagenome</name>
    <dbReference type="NCBI Taxonomy" id="408172"/>
    <lineage>
        <taxon>unclassified sequences</taxon>
        <taxon>metagenomes</taxon>
        <taxon>ecological metagenomes</taxon>
    </lineage>
</organism>
<gene>
    <name evidence="1" type="ORF">METZ01_LOCUS365311</name>
</gene>
<dbReference type="InterPro" id="IPR055750">
    <property type="entry name" value="DUF7326"/>
</dbReference>
<dbReference type="AlphaFoldDB" id="A0A382STC5"/>
<sequence>HRLTSLERDDIYIDLKVKSMNINDLKGFAFENISLQIKSTIGNEEELEAWQEMEDFFKDEFLSRIQDIQIKLRSKNDELTNLNIEEKKLVVEDTGEDKKLDMWED</sequence>
<proteinExistence type="predicted"/>
<name>A0A382STC5_9ZZZZ</name>
<dbReference type="EMBL" id="UINC01131011">
    <property type="protein sequence ID" value="SVD12457.1"/>
    <property type="molecule type" value="Genomic_DNA"/>
</dbReference>